<keyword evidence="2" id="KW-0812">Transmembrane</keyword>
<reference evidence="3 4" key="1">
    <citation type="submission" date="2020-06" db="EMBL/GenBank/DDBJ databases">
        <title>Rhizobium sp.nov. isolated from the tomato plant.</title>
        <authorList>
            <person name="Thin K.K."/>
            <person name="Zhang X."/>
            <person name="He S."/>
        </authorList>
    </citation>
    <scope>NUCLEOTIDE SEQUENCE [LARGE SCALE GENOMIC DNA]</scope>
    <source>
        <strain evidence="3 4">DBTS2</strain>
    </source>
</reference>
<sequence>MATMSNVDAFGKAGFGHRHETPSARASATRKKVLDGIVCKVVAGAALLFVAAIVLGLIGH</sequence>
<proteinExistence type="predicted"/>
<evidence type="ECO:0000313" key="4">
    <source>
        <dbReference type="Proteomes" id="UP000659172"/>
    </source>
</evidence>
<accession>A0ABX2QEF1</accession>
<keyword evidence="4" id="KW-1185">Reference proteome</keyword>
<comment type="caution">
    <text evidence="3">The sequence shown here is derived from an EMBL/GenBank/DDBJ whole genome shotgun (WGS) entry which is preliminary data.</text>
</comment>
<evidence type="ECO:0000313" key="3">
    <source>
        <dbReference type="EMBL" id="NVP55309.1"/>
    </source>
</evidence>
<feature type="transmembrane region" description="Helical" evidence="2">
    <location>
        <begin position="37"/>
        <end position="58"/>
    </location>
</feature>
<keyword evidence="2" id="KW-0472">Membrane</keyword>
<dbReference type="EMBL" id="JABXYK010000004">
    <property type="protein sequence ID" value="NVP55309.1"/>
    <property type="molecule type" value="Genomic_DNA"/>
</dbReference>
<keyword evidence="2" id="KW-1133">Transmembrane helix</keyword>
<gene>
    <name evidence="3" type="ORF">HV823_08570</name>
</gene>
<organism evidence="3 4">
    <name type="scientific">Mycoplana rhizolycopersici</name>
    <dbReference type="NCBI Taxonomy" id="2746702"/>
    <lineage>
        <taxon>Bacteria</taxon>
        <taxon>Pseudomonadati</taxon>
        <taxon>Pseudomonadota</taxon>
        <taxon>Alphaproteobacteria</taxon>
        <taxon>Hyphomicrobiales</taxon>
        <taxon>Rhizobiaceae</taxon>
        <taxon>Mycoplana</taxon>
    </lineage>
</organism>
<name>A0ABX2QEF1_9HYPH</name>
<protein>
    <submittedName>
        <fullName evidence="3">Uncharacterized protein</fullName>
    </submittedName>
</protein>
<dbReference type="Proteomes" id="UP000659172">
    <property type="component" value="Unassembled WGS sequence"/>
</dbReference>
<evidence type="ECO:0000256" key="2">
    <source>
        <dbReference type="SAM" id="Phobius"/>
    </source>
</evidence>
<dbReference type="RefSeq" id="WP_176949293.1">
    <property type="nucleotide sequence ID" value="NZ_JABXYK010000004.1"/>
</dbReference>
<feature type="region of interest" description="Disordered" evidence="1">
    <location>
        <begin position="12"/>
        <end position="31"/>
    </location>
</feature>
<evidence type="ECO:0000256" key="1">
    <source>
        <dbReference type="SAM" id="MobiDB-lite"/>
    </source>
</evidence>